<reference evidence="1 2" key="2">
    <citation type="submission" date="2018-06" db="EMBL/GenBank/DDBJ databases">
        <title>Sequencing of bacterial isolates from soil warming experiment in Harvard Forest, Massachusetts, USA.</title>
        <authorList>
            <person name="Deangelis K.PhD."/>
        </authorList>
    </citation>
    <scope>NUCLEOTIDE SEQUENCE [LARGE SCALE GENOMIC DNA]</scope>
    <source>
        <strain evidence="1 2">GAS496</strain>
    </source>
</reference>
<comment type="caution">
    <text evidence="1">The sequence shown here is derived from an EMBL/GenBank/DDBJ whole genome shotgun (WGS) entry which is preliminary data.</text>
</comment>
<dbReference type="EMBL" id="QJJU01000033">
    <property type="protein sequence ID" value="PXX00769.1"/>
    <property type="molecule type" value="Genomic_DNA"/>
</dbReference>
<organism evidence="1 2">
    <name type="scientific">Mycolicibacterium moriokaense</name>
    <dbReference type="NCBI Taxonomy" id="39691"/>
    <lineage>
        <taxon>Bacteria</taxon>
        <taxon>Bacillati</taxon>
        <taxon>Actinomycetota</taxon>
        <taxon>Actinomycetes</taxon>
        <taxon>Mycobacteriales</taxon>
        <taxon>Mycobacteriaceae</taxon>
        <taxon>Mycolicibacterium</taxon>
    </lineage>
</organism>
<evidence type="ECO:0000313" key="1">
    <source>
        <dbReference type="EMBL" id="PXX00769.1"/>
    </source>
</evidence>
<keyword evidence="2" id="KW-1185">Reference proteome</keyword>
<dbReference type="AlphaFoldDB" id="A0A318H735"/>
<reference evidence="2" key="1">
    <citation type="submission" date="2018-05" db="EMBL/GenBank/DDBJ databases">
        <authorList>
            <person name="Deangelis K."/>
            <person name="Huntemann M."/>
            <person name="Clum A."/>
            <person name="Pillay M."/>
            <person name="Palaniappan K."/>
            <person name="Varghese N."/>
            <person name="Mikhailova N."/>
            <person name="Stamatis D."/>
            <person name="Reddy T."/>
            <person name="Daum C."/>
            <person name="Shapiro N."/>
            <person name="Ivanova N."/>
            <person name="Kyrpides N."/>
            <person name="Woyke T."/>
        </authorList>
    </citation>
    <scope>NUCLEOTIDE SEQUENCE [LARGE SCALE GENOMIC DNA]</scope>
    <source>
        <strain evidence="2">GAS496</strain>
    </source>
</reference>
<dbReference type="Proteomes" id="UP000247781">
    <property type="component" value="Unassembled WGS sequence"/>
</dbReference>
<evidence type="ECO:0000313" key="2">
    <source>
        <dbReference type="Proteomes" id="UP000247781"/>
    </source>
</evidence>
<sequence length="49" mass="5176">MIPTSLIEQLGDALARWDGRGPTPDDGFAAGKQMATATMALLTWNSNSP</sequence>
<protein>
    <submittedName>
        <fullName evidence="1">Uncharacterized protein</fullName>
    </submittedName>
</protein>
<accession>A0A318H735</accession>
<proteinExistence type="predicted"/>
<gene>
    <name evidence="1" type="ORF">C8E89_13330</name>
</gene>
<name>A0A318H735_9MYCO</name>